<dbReference type="EC" id="1.3.1.1" evidence="8"/>
<dbReference type="Proteomes" id="UP001320898">
    <property type="component" value="Unassembled WGS sequence"/>
</dbReference>
<dbReference type="Gene3D" id="3.50.50.60">
    <property type="entry name" value="FAD/NAD(P)-binding domain"/>
    <property type="match status" value="2"/>
</dbReference>
<evidence type="ECO:0000259" key="10">
    <source>
        <dbReference type="Pfam" id="PF14691"/>
    </source>
</evidence>
<evidence type="ECO:0000313" key="12">
    <source>
        <dbReference type="Proteomes" id="UP001320898"/>
    </source>
</evidence>
<evidence type="ECO:0000256" key="8">
    <source>
        <dbReference type="ARBA" id="ARBA00049728"/>
    </source>
</evidence>
<evidence type="ECO:0000256" key="6">
    <source>
        <dbReference type="ARBA" id="ARBA00049578"/>
    </source>
</evidence>
<protein>
    <recommendedName>
        <fullName evidence="8">dihydrouracil dehydrogenase (NAD(+))</fullName>
        <ecNumber evidence="8">1.3.1.1</ecNumber>
    </recommendedName>
    <alternativeName>
        <fullName evidence="3">Dihydrothymine dehydrogenase</fullName>
    </alternativeName>
    <alternativeName>
        <fullName evidence="2">Dihydrouracil dehydrogenase</fullName>
    </alternativeName>
</protein>
<proteinExistence type="predicted"/>
<gene>
    <name evidence="11" type="ORF">MUB46_05495</name>
</gene>
<dbReference type="PRINTS" id="PR00368">
    <property type="entry name" value="FADPNR"/>
</dbReference>
<name>A0AAW5QXY7_9HYPH</name>
<comment type="subunit">
    <text evidence="7">Heterotetramer of 2 PreA and 2 PreT subunits.</text>
</comment>
<dbReference type="PANTHER" id="PTHR43073:SF2">
    <property type="entry name" value="DIHYDROPYRIMIDINE DEHYDROGENASE [NADP(+)]"/>
    <property type="match status" value="1"/>
</dbReference>
<evidence type="ECO:0000256" key="1">
    <source>
        <dbReference type="ARBA" id="ARBA00023002"/>
    </source>
</evidence>
<comment type="catalytic activity">
    <reaction evidence="4">
        <text>5,6-dihydrothymine + NAD(+) = thymine + NADH + H(+)</text>
        <dbReference type="Rhea" id="RHEA:28791"/>
        <dbReference type="ChEBI" id="CHEBI:15378"/>
        <dbReference type="ChEBI" id="CHEBI:17821"/>
        <dbReference type="ChEBI" id="CHEBI:27468"/>
        <dbReference type="ChEBI" id="CHEBI:57540"/>
        <dbReference type="ChEBI" id="CHEBI:57945"/>
        <dbReference type="EC" id="1.3.1.1"/>
    </reaction>
</comment>
<comment type="function">
    <text evidence="6">Involved in pyrimidine base degradation. Catalyzes physiologically the reduction of uracil to 5,6-dihydrouracil (DHU) by using NADH as a specific cosubstrate. It also catalyzes the reverse reaction and the reduction of thymine to 5,6-dihydrothymine (DHT).</text>
</comment>
<keyword evidence="1" id="KW-0560">Oxidoreductase</keyword>
<dbReference type="InterPro" id="IPR036188">
    <property type="entry name" value="FAD/NAD-bd_sf"/>
</dbReference>
<evidence type="ECO:0000256" key="5">
    <source>
        <dbReference type="ARBA" id="ARBA00048792"/>
    </source>
</evidence>
<keyword evidence="12" id="KW-1185">Reference proteome</keyword>
<dbReference type="PRINTS" id="PR00469">
    <property type="entry name" value="PNDRDTASEII"/>
</dbReference>
<dbReference type="InterPro" id="IPR009051">
    <property type="entry name" value="Helical_ferredxn"/>
</dbReference>
<dbReference type="Gene3D" id="1.10.1060.10">
    <property type="entry name" value="Alpha-helical ferredoxin"/>
    <property type="match status" value="1"/>
</dbReference>
<dbReference type="RefSeq" id="WP_261614876.1">
    <property type="nucleotide sequence ID" value="NZ_JALIDZ010000002.1"/>
</dbReference>
<dbReference type="AlphaFoldDB" id="A0AAW5QXY7"/>
<dbReference type="GO" id="GO:0004159">
    <property type="term" value="F:dihydropyrimidine dehydrogenase (NAD+) activity"/>
    <property type="evidence" value="ECO:0007669"/>
    <property type="project" value="UniProtKB-EC"/>
</dbReference>
<comment type="catalytic activity">
    <reaction evidence="5">
        <text>5,6-dihydrouracil + NAD(+) = uracil + NADH + H(+)</text>
        <dbReference type="Rhea" id="RHEA:20189"/>
        <dbReference type="ChEBI" id="CHEBI:15378"/>
        <dbReference type="ChEBI" id="CHEBI:15901"/>
        <dbReference type="ChEBI" id="CHEBI:17568"/>
        <dbReference type="ChEBI" id="CHEBI:57540"/>
        <dbReference type="ChEBI" id="CHEBI:57945"/>
        <dbReference type="EC" id="1.3.1.1"/>
    </reaction>
</comment>
<evidence type="ECO:0000256" key="4">
    <source>
        <dbReference type="ARBA" id="ARBA00047685"/>
    </source>
</evidence>
<dbReference type="Pfam" id="PF07992">
    <property type="entry name" value="Pyr_redox_2"/>
    <property type="match status" value="1"/>
</dbReference>
<evidence type="ECO:0000256" key="3">
    <source>
        <dbReference type="ARBA" id="ARBA00032722"/>
    </source>
</evidence>
<accession>A0AAW5QXY7</accession>
<organism evidence="11 12">
    <name type="scientific">Microbaculum marinisediminis</name>
    <dbReference type="NCBI Taxonomy" id="2931392"/>
    <lineage>
        <taxon>Bacteria</taxon>
        <taxon>Pseudomonadati</taxon>
        <taxon>Pseudomonadota</taxon>
        <taxon>Alphaproteobacteria</taxon>
        <taxon>Hyphomicrobiales</taxon>
        <taxon>Tepidamorphaceae</taxon>
        <taxon>Microbaculum</taxon>
    </lineage>
</organism>
<evidence type="ECO:0000256" key="2">
    <source>
        <dbReference type="ARBA" id="ARBA00030119"/>
    </source>
</evidence>
<dbReference type="InterPro" id="IPR028261">
    <property type="entry name" value="DPD_II"/>
</dbReference>
<feature type="domain" description="FAD/NAD(P)-binding" evidence="9">
    <location>
        <begin position="146"/>
        <end position="436"/>
    </location>
</feature>
<dbReference type="SUPFAM" id="SSF46548">
    <property type="entry name" value="alpha-helical ferredoxin"/>
    <property type="match status" value="1"/>
</dbReference>
<dbReference type="PANTHER" id="PTHR43073">
    <property type="entry name" value="DIHYDROPYRIMIDINE DEHYDROGENASE [NADP(+)]"/>
    <property type="match status" value="1"/>
</dbReference>
<comment type="caution">
    <text evidence="11">The sequence shown here is derived from an EMBL/GenBank/DDBJ whole genome shotgun (WGS) entry which is preliminary data.</text>
</comment>
<feature type="domain" description="Dihydroprymidine dehydrogenase" evidence="10">
    <location>
        <begin position="24"/>
        <end position="132"/>
    </location>
</feature>
<evidence type="ECO:0000256" key="7">
    <source>
        <dbReference type="ARBA" id="ARBA00049714"/>
    </source>
</evidence>
<dbReference type="EMBL" id="JALIDZ010000002">
    <property type="protein sequence ID" value="MCT8971311.1"/>
    <property type="molecule type" value="Genomic_DNA"/>
</dbReference>
<dbReference type="SUPFAM" id="SSF51971">
    <property type="entry name" value="Nucleotide-binding domain"/>
    <property type="match status" value="2"/>
</dbReference>
<dbReference type="GO" id="GO:0051536">
    <property type="term" value="F:iron-sulfur cluster binding"/>
    <property type="evidence" value="ECO:0007669"/>
    <property type="project" value="InterPro"/>
</dbReference>
<evidence type="ECO:0000313" key="11">
    <source>
        <dbReference type="EMBL" id="MCT8971311.1"/>
    </source>
</evidence>
<dbReference type="Pfam" id="PF14691">
    <property type="entry name" value="Fer4_20"/>
    <property type="match status" value="1"/>
</dbReference>
<dbReference type="InterPro" id="IPR023753">
    <property type="entry name" value="FAD/NAD-binding_dom"/>
</dbReference>
<reference evidence="11 12" key="1">
    <citation type="submission" date="2022-04" db="EMBL/GenBank/DDBJ databases">
        <authorList>
            <person name="Ye Y.-Q."/>
            <person name="Du Z.-J."/>
        </authorList>
    </citation>
    <scope>NUCLEOTIDE SEQUENCE [LARGE SCALE GENOMIC DNA]</scope>
    <source>
        <strain evidence="11 12">A6E488</strain>
    </source>
</reference>
<sequence>MAPKPMSGGPDIAAGRLTAEDYQRNFSDLHPPLTRHEATVEADRCFFCYDAPCTIACPTSIDIPLFIREISTGNPDGAAKTIFAQNILGGMCARVCPTETLCEEACVRMEGEGKPVKIGILQRYATDHFMEAGETLYERAEETGKTVAVVGGGPAGLACAHALARNGHSVTIFEAREKLGGLDEYGIAAYKTVDDFAGKEVDFVLSIGGITVETGKALGRDIALADLRSKYDAVFLGIGLNGVNALRAEGEDLDGVHDAVDYIAELRQADDLSALPIGRRVVVIGGGMTAIDMAVQARHLGAEDVTIAYRRGAEQMGASGFEQELAQVNGVRILHWVKPNAVTGDNGHATGIELERTRLDGSRVVGTGETIHLPADMVFKAIGQTLVEDPLAGELKIDGGKIVVDDEGRTSLDGVWAGGDCVAGGEDLTVQAVAHGRDAAASIHRALGA</sequence>
<evidence type="ECO:0000259" key="9">
    <source>
        <dbReference type="Pfam" id="PF07992"/>
    </source>
</evidence>